<dbReference type="InterPro" id="IPR000835">
    <property type="entry name" value="HTH_MarR-typ"/>
</dbReference>
<dbReference type="Gene3D" id="1.10.10.10">
    <property type="entry name" value="Winged helix-like DNA-binding domain superfamily/Winged helix DNA-binding domain"/>
    <property type="match status" value="1"/>
</dbReference>
<dbReference type="InterPro" id="IPR036390">
    <property type="entry name" value="WH_DNA-bd_sf"/>
</dbReference>
<dbReference type="PROSITE" id="PS50995">
    <property type="entry name" value="HTH_MARR_2"/>
    <property type="match status" value="1"/>
</dbReference>
<sequence length="191" mass="20807">MAGAALPYIAVSVPPSSEPPPVAGPRPLKLPFDPIERAAETWRATFGPSSAMAAVTSIMRAHQILLAQLDTLLKPYDLTFARYEALVLLTFSRTGALPLSKIGERLMVHPTSVTNTVDRLERAGLVRRMRNPRDGRGVLAEITDEGRDIVRRATDDLMNAGFCLGMYDDAELGEMFGLLRTLRVAAGDFSP</sequence>
<dbReference type="PRINTS" id="PR00598">
    <property type="entry name" value="HTHMARR"/>
</dbReference>
<dbReference type="Proteomes" id="UP000309033">
    <property type="component" value="Unassembled WGS sequence"/>
</dbReference>
<evidence type="ECO:0000256" key="2">
    <source>
        <dbReference type="ARBA" id="ARBA00023125"/>
    </source>
</evidence>
<evidence type="ECO:0000259" key="4">
    <source>
        <dbReference type="PROSITE" id="PS50995"/>
    </source>
</evidence>
<dbReference type="GO" id="GO:0003700">
    <property type="term" value="F:DNA-binding transcription factor activity"/>
    <property type="evidence" value="ECO:0007669"/>
    <property type="project" value="InterPro"/>
</dbReference>
<name>A0A5R8YR79_9ACTN</name>
<dbReference type="PROSITE" id="PS01117">
    <property type="entry name" value="HTH_MARR_1"/>
    <property type="match status" value="1"/>
</dbReference>
<dbReference type="PANTHER" id="PTHR33164">
    <property type="entry name" value="TRANSCRIPTIONAL REGULATOR, MARR FAMILY"/>
    <property type="match status" value="1"/>
</dbReference>
<comment type="caution">
    <text evidence="5">The sequence shown here is derived from an EMBL/GenBank/DDBJ whole genome shotgun (WGS) entry which is preliminary data.</text>
</comment>
<dbReference type="InterPro" id="IPR039422">
    <property type="entry name" value="MarR/SlyA-like"/>
</dbReference>
<dbReference type="GO" id="GO:0006950">
    <property type="term" value="P:response to stress"/>
    <property type="evidence" value="ECO:0007669"/>
    <property type="project" value="TreeGrafter"/>
</dbReference>
<proteinExistence type="predicted"/>
<keyword evidence="6" id="KW-1185">Reference proteome</keyword>
<dbReference type="PANTHER" id="PTHR33164:SF101">
    <property type="entry name" value="TRANSCRIPTIONAL REPRESSOR MPRA"/>
    <property type="match status" value="1"/>
</dbReference>
<evidence type="ECO:0000313" key="5">
    <source>
        <dbReference type="EMBL" id="TLP55784.1"/>
    </source>
</evidence>
<keyword evidence="1" id="KW-0805">Transcription regulation</keyword>
<evidence type="ECO:0000256" key="1">
    <source>
        <dbReference type="ARBA" id="ARBA00023015"/>
    </source>
</evidence>
<feature type="domain" description="HTH marR-type" evidence="4">
    <location>
        <begin position="51"/>
        <end position="184"/>
    </location>
</feature>
<organism evidence="5 6">
    <name type="scientific">Microbispora triticiradicis</name>
    <dbReference type="NCBI Taxonomy" id="2200763"/>
    <lineage>
        <taxon>Bacteria</taxon>
        <taxon>Bacillati</taxon>
        <taxon>Actinomycetota</taxon>
        <taxon>Actinomycetes</taxon>
        <taxon>Streptosporangiales</taxon>
        <taxon>Streptosporangiaceae</taxon>
        <taxon>Microbispora</taxon>
    </lineage>
</organism>
<keyword evidence="3" id="KW-0804">Transcription</keyword>
<gene>
    <name evidence="5" type="ORF">FED44_24510</name>
</gene>
<dbReference type="AlphaFoldDB" id="A0A5R8YR79"/>
<evidence type="ECO:0000313" key="6">
    <source>
        <dbReference type="Proteomes" id="UP000309033"/>
    </source>
</evidence>
<keyword evidence="2" id="KW-0238">DNA-binding</keyword>
<dbReference type="OrthoDB" id="3296622at2"/>
<dbReference type="Pfam" id="PF01047">
    <property type="entry name" value="MarR"/>
    <property type="match status" value="1"/>
</dbReference>
<dbReference type="InterPro" id="IPR036388">
    <property type="entry name" value="WH-like_DNA-bd_sf"/>
</dbReference>
<reference evidence="5" key="1">
    <citation type="submission" date="2019-05" db="EMBL/GenBank/DDBJ databases">
        <title>Isolation, diversity and antifungal activity of Actinobacteria from wheat.</title>
        <authorList>
            <person name="Yu B."/>
        </authorList>
    </citation>
    <scope>NUCLEOTIDE SEQUENCE [LARGE SCALE GENOMIC DNA]</scope>
    <source>
        <strain evidence="5">NEAU-HEGS1-5</strain>
    </source>
</reference>
<evidence type="ECO:0000256" key="3">
    <source>
        <dbReference type="ARBA" id="ARBA00023163"/>
    </source>
</evidence>
<protein>
    <submittedName>
        <fullName evidence="5">MarR family transcriptional regulator</fullName>
    </submittedName>
</protein>
<dbReference type="SUPFAM" id="SSF46785">
    <property type="entry name" value="Winged helix' DNA-binding domain"/>
    <property type="match status" value="1"/>
</dbReference>
<dbReference type="EMBL" id="VANP01000010">
    <property type="protein sequence ID" value="TLP55784.1"/>
    <property type="molecule type" value="Genomic_DNA"/>
</dbReference>
<dbReference type="SMART" id="SM00347">
    <property type="entry name" value="HTH_MARR"/>
    <property type="match status" value="1"/>
</dbReference>
<dbReference type="GO" id="GO:0003677">
    <property type="term" value="F:DNA binding"/>
    <property type="evidence" value="ECO:0007669"/>
    <property type="project" value="UniProtKB-KW"/>
</dbReference>
<dbReference type="InterPro" id="IPR023187">
    <property type="entry name" value="Tscrpt_reg_MarR-type_CS"/>
</dbReference>
<accession>A0A5R8YR79</accession>